<accession>A0A7J7ZZB7</accession>
<reference evidence="2 3" key="1">
    <citation type="journal article" date="2020" name="Nature">
        <title>Six reference-quality genomes reveal evolution of bat adaptations.</title>
        <authorList>
            <person name="Jebb D."/>
            <person name="Huang Z."/>
            <person name="Pippel M."/>
            <person name="Hughes G.M."/>
            <person name="Lavrichenko K."/>
            <person name="Devanna P."/>
            <person name="Winkler S."/>
            <person name="Jermiin L.S."/>
            <person name="Skirmuntt E.C."/>
            <person name="Katzourakis A."/>
            <person name="Burkitt-Gray L."/>
            <person name="Ray D.A."/>
            <person name="Sullivan K.A.M."/>
            <person name="Roscito J.G."/>
            <person name="Kirilenko B.M."/>
            <person name="Davalos L.M."/>
            <person name="Corthals A.P."/>
            <person name="Power M.L."/>
            <person name="Jones G."/>
            <person name="Ransome R.D."/>
            <person name="Dechmann D.K.N."/>
            <person name="Locatelli A.G."/>
            <person name="Puechmaille S.J."/>
            <person name="Fedrigo O."/>
            <person name="Jarvis E.D."/>
            <person name="Hiller M."/>
            <person name="Vernes S.C."/>
            <person name="Myers E.W."/>
            <person name="Teeling E.C."/>
        </authorList>
    </citation>
    <scope>NUCLEOTIDE SEQUENCE [LARGE SCALE GENOMIC DNA]</scope>
    <source>
        <strain evidence="2">MMyoMyo1</strain>
        <tissue evidence="2">Flight muscle</tissue>
    </source>
</reference>
<protein>
    <submittedName>
        <fullName evidence="2">Neurensin 1</fullName>
    </submittedName>
</protein>
<sequence length="71" mass="7631">MSVGPSRHQLLLRAGTSATESGLICTSFMRTVPPQSGSMRMISRSRDHLTSGAQYSGRSDSSPAPSLWFSD</sequence>
<feature type="region of interest" description="Disordered" evidence="1">
    <location>
        <begin position="35"/>
        <end position="71"/>
    </location>
</feature>
<dbReference type="EMBL" id="JABWUV010000002">
    <property type="protein sequence ID" value="KAF6379603.1"/>
    <property type="molecule type" value="Genomic_DNA"/>
</dbReference>
<dbReference type="AlphaFoldDB" id="A0A7J7ZZB7"/>
<name>A0A7J7ZZB7_MYOMY</name>
<evidence type="ECO:0000313" key="2">
    <source>
        <dbReference type="EMBL" id="KAF6379603.1"/>
    </source>
</evidence>
<organism evidence="2 3">
    <name type="scientific">Myotis myotis</name>
    <name type="common">Greater mouse-eared bat</name>
    <name type="synonym">Vespertilio myotis</name>
    <dbReference type="NCBI Taxonomy" id="51298"/>
    <lineage>
        <taxon>Eukaryota</taxon>
        <taxon>Metazoa</taxon>
        <taxon>Chordata</taxon>
        <taxon>Craniata</taxon>
        <taxon>Vertebrata</taxon>
        <taxon>Euteleostomi</taxon>
        <taxon>Mammalia</taxon>
        <taxon>Eutheria</taxon>
        <taxon>Laurasiatheria</taxon>
        <taxon>Chiroptera</taxon>
        <taxon>Yangochiroptera</taxon>
        <taxon>Vespertilionidae</taxon>
        <taxon>Myotis</taxon>
    </lineage>
</organism>
<gene>
    <name evidence="2" type="ORF">mMyoMyo1_014149</name>
</gene>
<feature type="compositionally biased region" description="Polar residues" evidence="1">
    <location>
        <begin position="51"/>
        <end position="64"/>
    </location>
</feature>
<proteinExistence type="predicted"/>
<comment type="caution">
    <text evidence="2">The sequence shown here is derived from an EMBL/GenBank/DDBJ whole genome shotgun (WGS) entry which is preliminary data.</text>
</comment>
<dbReference type="Proteomes" id="UP000527355">
    <property type="component" value="Unassembled WGS sequence"/>
</dbReference>
<evidence type="ECO:0000256" key="1">
    <source>
        <dbReference type="SAM" id="MobiDB-lite"/>
    </source>
</evidence>
<keyword evidence="3" id="KW-1185">Reference proteome</keyword>
<evidence type="ECO:0000313" key="3">
    <source>
        <dbReference type="Proteomes" id="UP000527355"/>
    </source>
</evidence>